<keyword evidence="1" id="KW-0812">Transmembrane</keyword>
<feature type="transmembrane region" description="Helical" evidence="1">
    <location>
        <begin position="48"/>
        <end position="66"/>
    </location>
</feature>
<keyword evidence="1" id="KW-0472">Membrane</keyword>
<dbReference type="AlphaFoldDB" id="A0A386HT89"/>
<accession>A0A386HT89</accession>
<reference evidence="2 3" key="1">
    <citation type="submission" date="2018-09" db="EMBL/GenBank/DDBJ databases">
        <title>Arachidicoccus sp. nov., a bacterium isolated from soil.</title>
        <authorList>
            <person name="Weon H.-Y."/>
            <person name="Kwon S.-W."/>
            <person name="Lee S.A."/>
        </authorList>
    </citation>
    <scope>NUCLEOTIDE SEQUENCE [LARGE SCALE GENOMIC DNA]</scope>
    <source>
        <strain evidence="2 3">KIS59-12</strain>
    </source>
</reference>
<keyword evidence="3" id="KW-1185">Reference proteome</keyword>
<sequence>MKNEKIELIEHISEQLKVHEDAYKTGAWESFVQFEKNKRPKLVHLRRFAAAASILLLLALGAFLYFSNSLSVLNNNANSEIVLTPSLLGNKNQHTNVNANDNLLKQKELTNKSSVKLQLSNDNSTTNFSKGNTVTYVKKDILIDTFRQVNNHLPNYSLHKDTSNKLMIAKEKQKPKLPKIWMPYNSQEDKQRKDLYLGQMAFNNNQDVINNGDTKKWSLGVVVTPSVGNNSKLNMGYGVAVGYKLTKKLSLNSGLAYTELSGSKDVANNTVVAGSRSLESIEADVTGINLPIEISYHFNGNLYASAGVSAMAVLSNSQQNHYAVNQYQTSSFAANNGNLLKTQSLVNSADTKAVEEVPSSQLNNQNFAGFLNFSFGYKQKISNKMKSISVEPFISIPMSNNLANQNIHLGEMGVRFRVGL</sequence>
<dbReference type="Proteomes" id="UP000266118">
    <property type="component" value="Chromosome"/>
</dbReference>
<evidence type="ECO:0000313" key="2">
    <source>
        <dbReference type="EMBL" id="AYD48620.1"/>
    </source>
</evidence>
<evidence type="ECO:0000313" key="3">
    <source>
        <dbReference type="Proteomes" id="UP000266118"/>
    </source>
</evidence>
<keyword evidence="1" id="KW-1133">Transmembrane helix</keyword>
<evidence type="ECO:0000256" key="1">
    <source>
        <dbReference type="SAM" id="Phobius"/>
    </source>
</evidence>
<dbReference type="KEGG" id="ark:D6B99_14020"/>
<evidence type="ECO:0008006" key="4">
    <source>
        <dbReference type="Google" id="ProtNLM"/>
    </source>
</evidence>
<protein>
    <recommendedName>
        <fullName evidence="4">Outer membrane protein beta-barrel domain-containing protein</fullName>
    </recommendedName>
</protein>
<proteinExistence type="predicted"/>
<dbReference type="RefSeq" id="WP_119989538.1">
    <property type="nucleotide sequence ID" value="NZ_CP032489.1"/>
</dbReference>
<dbReference type="OrthoDB" id="1419682at2"/>
<name>A0A386HT89_9BACT</name>
<gene>
    <name evidence="2" type="ORF">D6B99_14020</name>
</gene>
<dbReference type="EMBL" id="CP032489">
    <property type="protein sequence ID" value="AYD48620.1"/>
    <property type="molecule type" value="Genomic_DNA"/>
</dbReference>
<organism evidence="2 3">
    <name type="scientific">Arachidicoccus soli</name>
    <dbReference type="NCBI Taxonomy" id="2341117"/>
    <lineage>
        <taxon>Bacteria</taxon>
        <taxon>Pseudomonadati</taxon>
        <taxon>Bacteroidota</taxon>
        <taxon>Chitinophagia</taxon>
        <taxon>Chitinophagales</taxon>
        <taxon>Chitinophagaceae</taxon>
        <taxon>Arachidicoccus</taxon>
    </lineage>
</organism>